<evidence type="ECO:0000256" key="4">
    <source>
        <dbReference type="ARBA" id="ARBA00022568"/>
    </source>
</evidence>
<keyword evidence="4" id="KW-0406">Ion transport</keyword>
<gene>
    <name evidence="10" type="ORF">OS493_021128</name>
</gene>
<comment type="caution">
    <text evidence="10">The sequence shown here is derived from an EMBL/GenBank/DDBJ whole genome shotgun (WGS) entry which is preliminary data.</text>
</comment>
<dbReference type="OrthoDB" id="2127281at2759"/>
<dbReference type="GO" id="GO:0005886">
    <property type="term" value="C:plasma membrane"/>
    <property type="evidence" value="ECO:0007669"/>
    <property type="project" value="TreeGrafter"/>
</dbReference>
<keyword evidence="4" id="KW-0106">Calcium</keyword>
<protein>
    <recommendedName>
        <fullName evidence="9">Sodium/calcium exchanger membrane region domain-containing protein</fullName>
    </recommendedName>
</protein>
<evidence type="ECO:0000256" key="1">
    <source>
        <dbReference type="ARBA" id="ARBA00004141"/>
    </source>
</evidence>
<feature type="domain" description="Sodium/calcium exchanger membrane region" evidence="9">
    <location>
        <begin position="1"/>
        <end position="102"/>
    </location>
</feature>
<dbReference type="GO" id="GO:0005262">
    <property type="term" value="F:calcium channel activity"/>
    <property type="evidence" value="ECO:0007669"/>
    <property type="project" value="TreeGrafter"/>
</dbReference>
<comment type="subcellular location">
    <subcellularLocation>
        <location evidence="1">Membrane</location>
        <topology evidence="1">Multi-pass membrane protein</topology>
    </subcellularLocation>
</comment>
<dbReference type="InterPro" id="IPR004837">
    <property type="entry name" value="NaCa_Exmemb"/>
</dbReference>
<evidence type="ECO:0000256" key="6">
    <source>
        <dbReference type="ARBA" id="ARBA00022989"/>
    </source>
</evidence>
<dbReference type="AlphaFoldDB" id="A0A9W9ZNZ7"/>
<dbReference type="PANTHER" id="PTHR10846">
    <property type="entry name" value="SODIUM/POTASSIUM/CALCIUM EXCHANGER"/>
    <property type="match status" value="1"/>
</dbReference>
<dbReference type="Proteomes" id="UP001163046">
    <property type="component" value="Unassembled WGS sequence"/>
</dbReference>
<dbReference type="PANTHER" id="PTHR10846:SF72">
    <property type="entry name" value="SODIUM_POTASSIUM_CALCIUM EXCHANGER NCKX30C"/>
    <property type="match status" value="1"/>
</dbReference>
<feature type="transmembrane region" description="Helical" evidence="8">
    <location>
        <begin position="85"/>
        <end position="104"/>
    </location>
</feature>
<evidence type="ECO:0000256" key="8">
    <source>
        <dbReference type="SAM" id="Phobius"/>
    </source>
</evidence>
<dbReference type="GO" id="GO:0008273">
    <property type="term" value="F:calcium, potassium:sodium antiporter activity"/>
    <property type="evidence" value="ECO:0007669"/>
    <property type="project" value="TreeGrafter"/>
</dbReference>
<accession>A0A9W9ZNZ7</accession>
<dbReference type="InterPro" id="IPR004481">
    <property type="entry name" value="K/Na/Ca-exchanger"/>
</dbReference>
<keyword evidence="4" id="KW-0813">Transport</keyword>
<proteinExistence type="inferred from homology"/>
<organism evidence="10 11">
    <name type="scientific">Desmophyllum pertusum</name>
    <dbReference type="NCBI Taxonomy" id="174260"/>
    <lineage>
        <taxon>Eukaryota</taxon>
        <taxon>Metazoa</taxon>
        <taxon>Cnidaria</taxon>
        <taxon>Anthozoa</taxon>
        <taxon>Hexacorallia</taxon>
        <taxon>Scleractinia</taxon>
        <taxon>Caryophylliina</taxon>
        <taxon>Caryophylliidae</taxon>
        <taxon>Desmophyllum</taxon>
    </lineage>
</organism>
<dbReference type="Gene3D" id="1.20.1420.30">
    <property type="entry name" value="NCX, central ion-binding region"/>
    <property type="match status" value="1"/>
</dbReference>
<keyword evidence="3" id="KW-0050">Antiport</keyword>
<feature type="transmembrane region" description="Helical" evidence="8">
    <location>
        <begin position="25"/>
        <end position="48"/>
    </location>
</feature>
<evidence type="ECO:0000259" key="9">
    <source>
        <dbReference type="Pfam" id="PF01699"/>
    </source>
</evidence>
<evidence type="ECO:0000256" key="2">
    <source>
        <dbReference type="ARBA" id="ARBA00005364"/>
    </source>
</evidence>
<evidence type="ECO:0000313" key="10">
    <source>
        <dbReference type="EMBL" id="KAJ7384499.1"/>
    </source>
</evidence>
<dbReference type="GO" id="GO:0006874">
    <property type="term" value="P:intracellular calcium ion homeostasis"/>
    <property type="evidence" value="ECO:0007669"/>
    <property type="project" value="TreeGrafter"/>
</dbReference>
<sequence length="181" mass="20274">MAAGGSMPELCTSFIGVFADPHSNVGFGTIVGSAVFNVLFVIGMCAVFSKEILKLTWWPLFRDCMFYSIAVIVLIAFFTNESIEWWEALLLMIIYFVYVTFMKFNHRIERWVKSLLKSNKVSALDSKGTAAAGNIQDSSLERAVENLCTPSKQNNGLPCFRHGALQLVIHTRILSEKLLLQ</sequence>
<dbReference type="InterPro" id="IPR044880">
    <property type="entry name" value="NCX_ion-bd_dom_sf"/>
</dbReference>
<keyword evidence="7 8" id="KW-0472">Membrane</keyword>
<comment type="similarity">
    <text evidence="2">Belongs to the Ca(2+):cation antiporter (CaCA) (TC 2.A.19) family. SLC24A subfamily.</text>
</comment>
<dbReference type="Pfam" id="PF01699">
    <property type="entry name" value="Na_Ca_ex"/>
    <property type="match status" value="1"/>
</dbReference>
<keyword evidence="6 8" id="KW-1133">Transmembrane helix</keyword>
<dbReference type="FunFam" id="1.20.1420.30:FF:000004">
    <property type="entry name" value="Sodium/potassium/calcium exchanger 2 isoform 1"/>
    <property type="match status" value="1"/>
</dbReference>
<reference evidence="10" key="1">
    <citation type="submission" date="2023-01" db="EMBL/GenBank/DDBJ databases">
        <title>Genome assembly of the deep-sea coral Lophelia pertusa.</title>
        <authorList>
            <person name="Herrera S."/>
            <person name="Cordes E."/>
        </authorList>
    </citation>
    <scope>NUCLEOTIDE SEQUENCE</scope>
    <source>
        <strain evidence="10">USNM1676648</strain>
        <tissue evidence="10">Polyp</tissue>
    </source>
</reference>
<dbReference type="EMBL" id="MU825886">
    <property type="protein sequence ID" value="KAJ7384499.1"/>
    <property type="molecule type" value="Genomic_DNA"/>
</dbReference>
<evidence type="ECO:0000256" key="7">
    <source>
        <dbReference type="ARBA" id="ARBA00023136"/>
    </source>
</evidence>
<evidence type="ECO:0000256" key="5">
    <source>
        <dbReference type="ARBA" id="ARBA00022692"/>
    </source>
</evidence>
<name>A0A9W9ZNZ7_9CNID</name>
<keyword evidence="11" id="KW-1185">Reference proteome</keyword>
<evidence type="ECO:0000256" key="3">
    <source>
        <dbReference type="ARBA" id="ARBA00022449"/>
    </source>
</evidence>
<keyword evidence="5 8" id="KW-0812">Transmembrane</keyword>
<feature type="transmembrane region" description="Helical" evidence="8">
    <location>
        <begin position="60"/>
        <end position="79"/>
    </location>
</feature>
<evidence type="ECO:0000313" key="11">
    <source>
        <dbReference type="Proteomes" id="UP001163046"/>
    </source>
</evidence>
<keyword evidence="4" id="KW-0109">Calcium transport</keyword>